<accession>A0AAD2FLY5</accession>
<feature type="domain" description="DUS-like FMN-binding" evidence="10">
    <location>
        <begin position="166"/>
        <end position="256"/>
    </location>
</feature>
<reference evidence="11" key="1">
    <citation type="submission" date="2023-08" db="EMBL/GenBank/DDBJ databases">
        <authorList>
            <person name="Audoor S."/>
            <person name="Bilcke G."/>
        </authorList>
    </citation>
    <scope>NUCLEOTIDE SEQUENCE</scope>
</reference>
<dbReference type="EMBL" id="CAKOGP040001113">
    <property type="protein sequence ID" value="CAJ1943585.1"/>
    <property type="molecule type" value="Genomic_DNA"/>
</dbReference>
<organism evidence="11 12">
    <name type="scientific">Cylindrotheca closterium</name>
    <dbReference type="NCBI Taxonomy" id="2856"/>
    <lineage>
        <taxon>Eukaryota</taxon>
        <taxon>Sar</taxon>
        <taxon>Stramenopiles</taxon>
        <taxon>Ochrophyta</taxon>
        <taxon>Bacillariophyta</taxon>
        <taxon>Bacillariophyceae</taxon>
        <taxon>Bacillariophycidae</taxon>
        <taxon>Bacillariales</taxon>
        <taxon>Bacillariaceae</taxon>
        <taxon>Cylindrotheca</taxon>
    </lineage>
</organism>
<feature type="region of interest" description="Disordered" evidence="9">
    <location>
        <begin position="1"/>
        <end position="22"/>
    </location>
</feature>
<protein>
    <recommendedName>
        <fullName evidence="10">DUS-like FMN-binding domain-containing protein</fullName>
    </recommendedName>
</protein>
<keyword evidence="2" id="KW-0820">tRNA-binding</keyword>
<evidence type="ECO:0000256" key="1">
    <source>
        <dbReference type="ARBA" id="ARBA00001917"/>
    </source>
</evidence>
<keyword evidence="8" id="KW-0560">Oxidoreductase</keyword>
<evidence type="ECO:0000259" key="10">
    <source>
        <dbReference type="Pfam" id="PF01207"/>
    </source>
</evidence>
<dbReference type="GO" id="GO:0000049">
    <property type="term" value="F:tRNA binding"/>
    <property type="evidence" value="ECO:0007669"/>
    <property type="project" value="UniProtKB-KW"/>
</dbReference>
<feature type="domain" description="DUS-like FMN-binding" evidence="10">
    <location>
        <begin position="38"/>
        <end position="89"/>
    </location>
</feature>
<proteinExistence type="predicted"/>
<feature type="compositionally biased region" description="Low complexity" evidence="9">
    <location>
        <begin position="440"/>
        <end position="450"/>
    </location>
</feature>
<dbReference type="GO" id="GO:0050660">
    <property type="term" value="F:flavin adenine dinucleotide binding"/>
    <property type="evidence" value="ECO:0007669"/>
    <property type="project" value="InterPro"/>
</dbReference>
<keyword evidence="5" id="KW-0819">tRNA processing</keyword>
<dbReference type="Pfam" id="PF01207">
    <property type="entry name" value="Dus"/>
    <property type="match status" value="2"/>
</dbReference>
<dbReference type="GO" id="GO:0017150">
    <property type="term" value="F:tRNA dihydrouridine synthase activity"/>
    <property type="evidence" value="ECO:0007669"/>
    <property type="project" value="InterPro"/>
</dbReference>
<evidence type="ECO:0000256" key="6">
    <source>
        <dbReference type="ARBA" id="ARBA00022857"/>
    </source>
</evidence>
<dbReference type="SUPFAM" id="SSF51395">
    <property type="entry name" value="FMN-linked oxidoreductases"/>
    <property type="match status" value="1"/>
</dbReference>
<evidence type="ECO:0000313" key="11">
    <source>
        <dbReference type="EMBL" id="CAJ1943585.1"/>
    </source>
</evidence>
<keyword evidence="7" id="KW-0694">RNA-binding</keyword>
<dbReference type="Gene3D" id="3.20.20.70">
    <property type="entry name" value="Aldolase class I"/>
    <property type="match status" value="2"/>
</dbReference>
<dbReference type="InterPro" id="IPR018517">
    <property type="entry name" value="tRNA_hU_synthase_CS"/>
</dbReference>
<keyword evidence="6" id="KW-0521">NADP</keyword>
<dbReference type="PROSITE" id="PS01136">
    <property type="entry name" value="UPF0034"/>
    <property type="match status" value="1"/>
</dbReference>
<feature type="region of interest" description="Disordered" evidence="9">
    <location>
        <begin position="427"/>
        <end position="451"/>
    </location>
</feature>
<dbReference type="Proteomes" id="UP001295423">
    <property type="component" value="Unassembled WGS sequence"/>
</dbReference>
<comment type="cofactor">
    <cofactor evidence="1">
        <name>FMN</name>
        <dbReference type="ChEBI" id="CHEBI:58210"/>
    </cofactor>
</comment>
<feature type="compositionally biased region" description="Low complexity" evidence="9">
    <location>
        <begin position="1"/>
        <end position="18"/>
    </location>
</feature>
<evidence type="ECO:0000256" key="4">
    <source>
        <dbReference type="ARBA" id="ARBA00022643"/>
    </source>
</evidence>
<dbReference type="InterPro" id="IPR035587">
    <property type="entry name" value="DUS-like_FMN-bd"/>
</dbReference>
<gene>
    <name evidence="11" type="ORF">CYCCA115_LOCUS8515</name>
</gene>
<keyword evidence="4" id="KW-0288">FMN</keyword>
<evidence type="ECO:0000256" key="9">
    <source>
        <dbReference type="SAM" id="MobiDB-lite"/>
    </source>
</evidence>
<evidence type="ECO:0000313" key="12">
    <source>
        <dbReference type="Proteomes" id="UP001295423"/>
    </source>
</evidence>
<dbReference type="InterPro" id="IPR004653">
    <property type="entry name" value="DusA"/>
</dbReference>
<evidence type="ECO:0000256" key="7">
    <source>
        <dbReference type="ARBA" id="ARBA00022884"/>
    </source>
</evidence>
<evidence type="ECO:0000256" key="8">
    <source>
        <dbReference type="ARBA" id="ARBA00023002"/>
    </source>
</evidence>
<evidence type="ECO:0000256" key="5">
    <source>
        <dbReference type="ARBA" id="ARBA00022694"/>
    </source>
</evidence>
<dbReference type="AlphaFoldDB" id="A0AAD2FLY5"/>
<dbReference type="PANTHER" id="PTHR42907:SF1">
    <property type="entry name" value="FMN-LINKED OXIDOREDUCTASES SUPERFAMILY PROTEIN"/>
    <property type="match status" value="1"/>
</dbReference>
<evidence type="ECO:0000256" key="3">
    <source>
        <dbReference type="ARBA" id="ARBA00022630"/>
    </source>
</evidence>
<comment type="caution">
    <text evidence="11">The sequence shown here is derived from an EMBL/GenBank/DDBJ whole genome shotgun (WGS) entry which is preliminary data.</text>
</comment>
<name>A0AAD2FLY5_9STRA</name>
<keyword evidence="3" id="KW-0285">Flavoprotein</keyword>
<dbReference type="InterPro" id="IPR013785">
    <property type="entry name" value="Aldolase_TIM"/>
</dbReference>
<dbReference type="PANTHER" id="PTHR42907">
    <property type="entry name" value="FMN-LINKED OXIDOREDUCTASES SUPERFAMILY PROTEIN"/>
    <property type="match status" value="1"/>
</dbReference>
<evidence type="ECO:0000256" key="2">
    <source>
        <dbReference type="ARBA" id="ARBA00022555"/>
    </source>
</evidence>
<keyword evidence="12" id="KW-1185">Reference proteome</keyword>
<sequence>MTSSSPSPSANTNTRSSPQSQQLWIPQPSHHQLELFSVAPMMAHTNRHYRFFFRQLSQYAHIYTEMMPSAQIVQVFELAVRAITSSTSTTTTISSSSTSSEMMIPYDDPEAMQELAHRIYQCQQQTPSVLYSEENAGYFAGRNLLHYSILQEIMAPYNNNNNNNINNNEYHTDPIVLQLGGRNPETLGKATAIAMAFGYTQINLNCGCPSANVAKGNQAGAALMLEPTLVAECLEQMSQAMIHYQHQHQTNDDDDNYQQVQLSLKHRLGVAFANEYDADWDHAQTDEAAYQTCHDFLKVMESGSNILSKVQVHARLALLGIGDTNNLYTTNGDGGGDGIDDDDDDDDAIEGAVVGSQGDREPETNKKINHKRAQYFAKREARQATIQNRSVPPLRPKVVEQIARDFGSKWEVVSNGGIQSMSDVADRLQRPKGGNPAGDQQQQPQQQQQQVDNLLWQGQAVTGAMVGRAAINHPCSFATVDSVLWGASNKPKKTRFEILQTYMEYCQEQEDRLKTIFPSTTPTQWKHIRKQLVAVPFHLFMGEEGNNAYQRRLRKLSGRGERYSAKGMLDAAAREVPSETLEKSVEEHTPWADIEKFDFTKRSGSMHRTIY</sequence>